<reference evidence="1" key="2">
    <citation type="submission" date="2013-10" db="EMBL/GenBank/DDBJ databases">
        <authorList>
            <person name="Aslett M."/>
        </authorList>
    </citation>
    <scope>NUCLEOTIDE SEQUENCE [LARGE SCALE GENOMIC DNA]</scope>
    <source>
        <strain evidence="1">Houghton</strain>
    </source>
</reference>
<sequence>AVLQLRSCLSWVCRVQRQVFVQLKDSQAYVLRQLLQCSVLLPQLQQAGLLLLQAMGPWAPGAVLPTVPFSFHIVPSVTRPSVCPPRAVSSLLAALGADPAAAAAPGSSSSSSSGSSSAAAETHVVTLSTKLPSLMETLRAPYTPQHPALEDEDSLPEEPMPLFLLCRLRISAAAAAGAAGAAAAENSFLGLATGHLSMGPSETVVADAAAEEGGDEAAGDVLRVWRQVQSALAAQLLQQLAAAEAAAAGEKQSAAGSSSGDTLAPLLALRMHQLSAEVVRMEEIAELLSLIARASLSTAAQLRGAAAEAAAALSLMGLPVYSLIFECLDYLLAAALRALEGSSQPAEAAAAAAAAEAPAT</sequence>
<accession>U6L7D5</accession>
<dbReference type="Proteomes" id="UP000030747">
    <property type="component" value="Unassembled WGS sequence"/>
</dbReference>
<proteinExistence type="predicted"/>
<evidence type="ECO:0000313" key="1">
    <source>
        <dbReference type="EMBL" id="CDJ44464.1"/>
    </source>
</evidence>
<dbReference type="RefSeq" id="XP_013235213.1">
    <property type="nucleotide sequence ID" value="XM_013379759.1"/>
</dbReference>
<protein>
    <submittedName>
        <fullName evidence="1">Uncharacterized protein</fullName>
    </submittedName>
</protein>
<organism evidence="1 2">
    <name type="scientific">Eimeria tenella</name>
    <name type="common">Coccidian parasite</name>
    <dbReference type="NCBI Taxonomy" id="5802"/>
    <lineage>
        <taxon>Eukaryota</taxon>
        <taxon>Sar</taxon>
        <taxon>Alveolata</taxon>
        <taxon>Apicomplexa</taxon>
        <taxon>Conoidasida</taxon>
        <taxon>Coccidia</taxon>
        <taxon>Eucoccidiorida</taxon>
        <taxon>Eimeriorina</taxon>
        <taxon>Eimeriidae</taxon>
        <taxon>Eimeria</taxon>
    </lineage>
</organism>
<feature type="non-terminal residue" evidence="1">
    <location>
        <position position="1"/>
    </location>
</feature>
<feature type="non-terminal residue" evidence="1">
    <location>
        <position position="360"/>
    </location>
</feature>
<dbReference type="GeneID" id="25257512"/>
<dbReference type="OrthoDB" id="349147at2759"/>
<gene>
    <name evidence="1" type="ORF">ETH_00042365</name>
</gene>
<dbReference type="VEuPathDB" id="ToxoDB:ETH_00042365"/>
<reference evidence="1" key="1">
    <citation type="submission" date="2013-10" db="EMBL/GenBank/DDBJ databases">
        <title>Genomic analysis of the causative agents of coccidiosis in chickens.</title>
        <authorList>
            <person name="Reid A.J."/>
            <person name="Blake D."/>
            <person name="Billington K."/>
            <person name="Browne H."/>
            <person name="Dunn M."/>
            <person name="Hung S."/>
            <person name="Kawahara F."/>
            <person name="Miranda-Saavedra D."/>
            <person name="Mourier T."/>
            <person name="Nagra H."/>
            <person name="Otto T.D."/>
            <person name="Rawlings N."/>
            <person name="Sanchez A."/>
            <person name="Sanders M."/>
            <person name="Subramaniam C."/>
            <person name="Tay Y."/>
            <person name="Dear P."/>
            <person name="Doerig C."/>
            <person name="Gruber A."/>
            <person name="Parkinson J."/>
            <person name="Shirley M."/>
            <person name="Wan K.L."/>
            <person name="Berriman M."/>
            <person name="Tomley F."/>
            <person name="Pain A."/>
        </authorList>
    </citation>
    <scope>NUCLEOTIDE SEQUENCE [LARGE SCALE GENOMIC DNA]</scope>
    <source>
        <strain evidence="1">Houghton</strain>
    </source>
</reference>
<keyword evidence="2" id="KW-1185">Reference proteome</keyword>
<dbReference type="VEuPathDB" id="ToxoDB:ETH2_1357600"/>
<name>U6L7D5_EIMTE</name>
<dbReference type="EMBL" id="HG677125">
    <property type="protein sequence ID" value="CDJ44464.1"/>
    <property type="molecule type" value="Genomic_DNA"/>
</dbReference>
<dbReference type="AlphaFoldDB" id="U6L7D5"/>
<evidence type="ECO:0000313" key="2">
    <source>
        <dbReference type="Proteomes" id="UP000030747"/>
    </source>
</evidence>